<dbReference type="Proteomes" id="UP000663848">
    <property type="component" value="Unassembled WGS sequence"/>
</dbReference>
<dbReference type="EMBL" id="CAJOBS010000537">
    <property type="protein sequence ID" value="CAF4597620.1"/>
    <property type="molecule type" value="Genomic_DNA"/>
</dbReference>
<dbReference type="Proteomes" id="UP000663862">
    <property type="component" value="Unassembled WGS sequence"/>
</dbReference>
<dbReference type="EMBL" id="CAJOBR010002890">
    <property type="protein sequence ID" value="CAF4710713.1"/>
    <property type="molecule type" value="Genomic_DNA"/>
</dbReference>
<protein>
    <submittedName>
        <fullName evidence="10">Uncharacterized protein</fullName>
    </submittedName>
</protein>
<dbReference type="Proteomes" id="UP000663851">
    <property type="component" value="Unassembled WGS sequence"/>
</dbReference>
<dbReference type="EMBL" id="CAJNYT010000221">
    <property type="protein sequence ID" value="CAF3338579.1"/>
    <property type="molecule type" value="Genomic_DNA"/>
</dbReference>
<gene>
    <name evidence="4" type="ORF">FME351_LOCUS16327</name>
    <name evidence="2" type="ORF">GRG538_LOCUS4409</name>
    <name evidence="6" type="ORF">HFQ381_LOCUS13251</name>
    <name evidence="1" type="ORF">KIK155_LOCUS1623</name>
    <name evidence="5" type="ORF">LUA448_LOCUS28738</name>
    <name evidence="10" type="ORF">QYT958_LOCUS18346</name>
    <name evidence="3" type="ORF">TIS948_LOCUS31844</name>
    <name evidence="8" type="ORF">TOA249_LOCUS10382</name>
    <name evidence="9" type="ORF">TSG867_LOCUS31310</name>
    <name evidence="7" type="ORF">UJA718_LOCUS19427</name>
</gene>
<dbReference type="EMBL" id="CAJOBP010003448">
    <property type="protein sequence ID" value="CAF4405564.1"/>
    <property type="molecule type" value="Genomic_DNA"/>
</dbReference>
<dbReference type="Proteomes" id="UP000663825">
    <property type="component" value="Unassembled WGS sequence"/>
</dbReference>
<dbReference type="InterPro" id="IPR028118">
    <property type="entry name" value="Chibby_fam"/>
</dbReference>
<dbReference type="EMBL" id="CAJNYD010004060">
    <property type="protein sequence ID" value="CAF3566628.1"/>
    <property type="molecule type" value="Genomic_DNA"/>
</dbReference>
<dbReference type="Proteomes" id="UP000663873">
    <property type="component" value="Unassembled WGS sequence"/>
</dbReference>
<name>A0A821J192_9BILA</name>
<evidence type="ECO:0000313" key="11">
    <source>
        <dbReference type="Proteomes" id="UP000663848"/>
    </source>
</evidence>
<evidence type="ECO:0000313" key="8">
    <source>
        <dbReference type="EMBL" id="CAF4597620.1"/>
    </source>
</evidence>
<dbReference type="EMBL" id="CAJNYV010000040">
    <property type="protein sequence ID" value="CAF3331025.1"/>
    <property type="molecule type" value="Genomic_DNA"/>
</dbReference>
<dbReference type="EMBL" id="CAJNYU010002006">
    <property type="protein sequence ID" value="CAF3493659.1"/>
    <property type="molecule type" value="Genomic_DNA"/>
</dbReference>
<dbReference type="Proteomes" id="UP000663865">
    <property type="component" value="Unassembled WGS sequence"/>
</dbReference>
<dbReference type="EMBL" id="CAJOBQ010005673">
    <property type="protein sequence ID" value="CAF4660323.1"/>
    <property type="molecule type" value="Genomic_DNA"/>
</dbReference>
<evidence type="ECO:0000313" key="6">
    <source>
        <dbReference type="EMBL" id="CAF4296294.1"/>
    </source>
</evidence>
<evidence type="ECO:0000313" key="2">
    <source>
        <dbReference type="EMBL" id="CAF3338579.1"/>
    </source>
</evidence>
<evidence type="ECO:0000313" key="1">
    <source>
        <dbReference type="EMBL" id="CAF3331025.1"/>
    </source>
</evidence>
<evidence type="ECO:0000313" key="10">
    <source>
        <dbReference type="EMBL" id="CAF4710713.1"/>
    </source>
</evidence>
<dbReference type="Proteomes" id="UP000663833">
    <property type="component" value="Unassembled WGS sequence"/>
</dbReference>
<dbReference type="EMBL" id="CAJNXB010005800">
    <property type="protein sequence ID" value="CAF3449742.1"/>
    <property type="molecule type" value="Genomic_DNA"/>
</dbReference>
<evidence type="ECO:0000313" key="9">
    <source>
        <dbReference type="EMBL" id="CAF4660323.1"/>
    </source>
</evidence>
<evidence type="ECO:0000313" key="4">
    <source>
        <dbReference type="EMBL" id="CAF3493659.1"/>
    </source>
</evidence>
<dbReference type="Proteomes" id="UP000663838">
    <property type="component" value="Unassembled WGS sequence"/>
</dbReference>
<dbReference type="Pfam" id="PF14645">
    <property type="entry name" value="Chibby"/>
    <property type="match status" value="1"/>
</dbReference>
<comment type="caution">
    <text evidence="10">The sequence shown here is derived from an EMBL/GenBank/DDBJ whole genome shotgun (WGS) entry which is preliminary data.</text>
</comment>
<sequence length="124" mass="14322">MFRSKLPVGKKYAFLTKRAKPRKIASRSPLKFSSQEFDREFGSRYQIIDIHIGDVRLILDLVEGVWKLVEPPISPEELVALEKQRSELDEDNAYLRAKLDILFELVAETTAEAELRRETSKSSQ</sequence>
<dbReference type="AlphaFoldDB" id="A0A821J192"/>
<evidence type="ECO:0000313" key="5">
    <source>
        <dbReference type="EMBL" id="CAF3566628.1"/>
    </source>
</evidence>
<dbReference type="OrthoDB" id="2145765at2759"/>
<organism evidence="10 11">
    <name type="scientific">Rotaria socialis</name>
    <dbReference type="NCBI Taxonomy" id="392032"/>
    <lineage>
        <taxon>Eukaryota</taxon>
        <taxon>Metazoa</taxon>
        <taxon>Spiralia</taxon>
        <taxon>Gnathifera</taxon>
        <taxon>Rotifera</taxon>
        <taxon>Eurotatoria</taxon>
        <taxon>Bdelloidea</taxon>
        <taxon>Philodinida</taxon>
        <taxon>Philodinidae</taxon>
        <taxon>Rotaria</taxon>
    </lineage>
</organism>
<evidence type="ECO:0000313" key="7">
    <source>
        <dbReference type="EMBL" id="CAF4405564.1"/>
    </source>
</evidence>
<dbReference type="Proteomes" id="UP000663869">
    <property type="component" value="Unassembled WGS sequence"/>
</dbReference>
<dbReference type="EMBL" id="CAJOBO010000825">
    <property type="protein sequence ID" value="CAF4296294.1"/>
    <property type="molecule type" value="Genomic_DNA"/>
</dbReference>
<accession>A0A821J192</accession>
<proteinExistence type="predicted"/>
<evidence type="ECO:0000313" key="12">
    <source>
        <dbReference type="Proteomes" id="UP000663873"/>
    </source>
</evidence>
<dbReference type="Proteomes" id="UP000663872">
    <property type="component" value="Unassembled WGS sequence"/>
</dbReference>
<reference evidence="10" key="1">
    <citation type="submission" date="2021-02" db="EMBL/GenBank/DDBJ databases">
        <authorList>
            <person name="Nowell W R."/>
        </authorList>
    </citation>
    <scope>NUCLEOTIDE SEQUENCE</scope>
</reference>
<evidence type="ECO:0000313" key="3">
    <source>
        <dbReference type="EMBL" id="CAF3449742.1"/>
    </source>
</evidence>
<keyword evidence="12" id="KW-1185">Reference proteome</keyword>